<accession>D3BHN7</accession>
<evidence type="ECO:0000313" key="2">
    <source>
        <dbReference type="Proteomes" id="UP000001396"/>
    </source>
</evidence>
<dbReference type="InParanoid" id="D3BHN7"/>
<dbReference type="Proteomes" id="UP000001396">
    <property type="component" value="Unassembled WGS sequence"/>
</dbReference>
<proteinExistence type="predicted"/>
<organism evidence="1 2">
    <name type="scientific">Heterostelium pallidum (strain ATCC 26659 / Pp 5 / PN500)</name>
    <name type="common">Cellular slime mold</name>
    <name type="synonym">Polysphondylium pallidum</name>
    <dbReference type="NCBI Taxonomy" id="670386"/>
    <lineage>
        <taxon>Eukaryota</taxon>
        <taxon>Amoebozoa</taxon>
        <taxon>Evosea</taxon>
        <taxon>Eumycetozoa</taxon>
        <taxon>Dictyostelia</taxon>
        <taxon>Acytosteliales</taxon>
        <taxon>Acytosteliaceae</taxon>
        <taxon>Heterostelium</taxon>
    </lineage>
</organism>
<dbReference type="RefSeq" id="XP_020431335.1">
    <property type="nucleotide sequence ID" value="XM_020578871.1"/>
</dbReference>
<reference evidence="1 2" key="1">
    <citation type="journal article" date="2011" name="Genome Res.">
        <title>Phylogeny-wide analysis of social amoeba genomes highlights ancient origins for complex intercellular communication.</title>
        <authorList>
            <person name="Heidel A.J."/>
            <person name="Lawal H.M."/>
            <person name="Felder M."/>
            <person name="Schilde C."/>
            <person name="Helps N.R."/>
            <person name="Tunggal B."/>
            <person name="Rivero F."/>
            <person name="John U."/>
            <person name="Schleicher M."/>
            <person name="Eichinger L."/>
            <person name="Platzer M."/>
            <person name="Noegel A.A."/>
            <person name="Schaap P."/>
            <person name="Gloeckner G."/>
        </authorList>
    </citation>
    <scope>NUCLEOTIDE SEQUENCE [LARGE SCALE GENOMIC DNA]</scope>
    <source>
        <strain evidence="2">ATCC 26659 / Pp 5 / PN500</strain>
    </source>
</reference>
<sequence length="47" mass="5489">MIDVDGVCLSNYIVSLIRKNQRINIIKFAKQYNFNQLCGQRVTAERD</sequence>
<comment type="caution">
    <text evidence="1">The sequence shown here is derived from an EMBL/GenBank/DDBJ whole genome shotgun (WGS) entry which is preliminary data.</text>
</comment>
<evidence type="ECO:0000313" key="1">
    <source>
        <dbReference type="EMBL" id="EFA79214.1"/>
    </source>
</evidence>
<dbReference type="GeneID" id="31363521"/>
<dbReference type="EMBL" id="ADBJ01000036">
    <property type="protein sequence ID" value="EFA79214.1"/>
    <property type="molecule type" value="Genomic_DNA"/>
</dbReference>
<name>D3BHN7_HETP5</name>
<protein>
    <submittedName>
        <fullName evidence="1">Uncharacterized protein</fullName>
    </submittedName>
</protein>
<keyword evidence="2" id="KW-1185">Reference proteome</keyword>
<gene>
    <name evidence="1" type="ORF">PPL_08042</name>
</gene>
<dbReference type="AlphaFoldDB" id="D3BHN7"/>